<dbReference type="AlphaFoldDB" id="A8DJT5"/>
<sequence>MVLTGIVGKNDPLVSTYDFMRDVVGYDLEGFFRRNSQRLRGEVEAVLKALLTP</sequence>
<protein>
    <submittedName>
        <fullName evidence="1">Uncharacterized protein</fullName>
    </submittedName>
</protein>
<proteinExistence type="predicted"/>
<dbReference type="EMBL" id="EF531339">
    <property type="protein sequence ID" value="ABV27350.1"/>
    <property type="molecule type" value="Genomic_DNA"/>
</dbReference>
<gene>
    <name evidence="1" type="ORF">YS_M60-F11.178</name>
</gene>
<name>A8DJT5_9BACT</name>
<accession>A8DJT5</accession>
<evidence type="ECO:0000313" key="1">
    <source>
        <dbReference type="EMBL" id="ABV27350.1"/>
    </source>
</evidence>
<reference evidence="1" key="1">
    <citation type="journal article" date="2007" name="Science">
        <title>Candidatus Chloracidobacterium thermophilum: an aerobic phototrophic Acidobacterium.</title>
        <authorList>
            <person name="Bryant D.A."/>
            <person name="Costas A.M."/>
            <person name="Maresca J.A."/>
            <person name="Chew A.G."/>
            <person name="Klatt C.G."/>
            <person name="Bateson M.M."/>
            <person name="Tallon L.J."/>
            <person name="Hostetler J."/>
            <person name="Nelson W.C."/>
            <person name="Heidelberg J.F."/>
            <person name="Ward D.M."/>
        </authorList>
    </citation>
    <scope>NUCLEOTIDE SEQUENCE</scope>
</reference>
<organism evidence="1">
    <name type="scientific">Chloracidobacterium thermophilum</name>
    <dbReference type="NCBI Taxonomy" id="458033"/>
    <lineage>
        <taxon>Bacteria</taxon>
        <taxon>Pseudomonadati</taxon>
        <taxon>Acidobacteriota</taxon>
        <taxon>Terriglobia</taxon>
        <taxon>Terriglobales</taxon>
        <taxon>Acidobacteriaceae</taxon>
        <taxon>Chloracidobacterium</taxon>
    </lineage>
</organism>